<dbReference type="Proteomes" id="UP000184211">
    <property type="component" value="Unassembled WGS sequence"/>
</dbReference>
<reference evidence="8" key="1">
    <citation type="submission" date="2016-11" db="EMBL/GenBank/DDBJ databases">
        <authorList>
            <person name="Varghese N."/>
            <person name="Submissions S."/>
        </authorList>
    </citation>
    <scope>NUCLEOTIDE SEQUENCE [LARGE SCALE GENOMIC DNA]</scope>
    <source>
        <strain evidence="8">DSM 28223</strain>
    </source>
</reference>
<dbReference type="GO" id="GO:0016301">
    <property type="term" value="F:kinase activity"/>
    <property type="evidence" value="ECO:0007669"/>
    <property type="project" value="UniProtKB-KW"/>
</dbReference>
<keyword evidence="2 4" id="KW-0808">Transferase</keyword>
<dbReference type="PROSITE" id="PS00445">
    <property type="entry name" value="FGGY_KINASES_2"/>
    <property type="match status" value="1"/>
</dbReference>
<dbReference type="Gene3D" id="3.30.420.40">
    <property type="match status" value="2"/>
</dbReference>
<feature type="domain" description="Carbohydrate kinase FGGY C-terminal" evidence="6">
    <location>
        <begin position="259"/>
        <end position="449"/>
    </location>
</feature>
<dbReference type="InterPro" id="IPR043129">
    <property type="entry name" value="ATPase_NBD"/>
</dbReference>
<evidence type="ECO:0000256" key="1">
    <source>
        <dbReference type="ARBA" id="ARBA00009156"/>
    </source>
</evidence>
<comment type="similarity">
    <text evidence="1 4">Belongs to the FGGY kinase family.</text>
</comment>
<dbReference type="PANTHER" id="PTHR43095:SF2">
    <property type="entry name" value="GLUCONOKINASE"/>
    <property type="match status" value="1"/>
</dbReference>
<dbReference type="InterPro" id="IPR050406">
    <property type="entry name" value="FGGY_Carb_Kinase"/>
</dbReference>
<dbReference type="Pfam" id="PF00370">
    <property type="entry name" value="FGGY_N"/>
    <property type="match status" value="1"/>
</dbReference>
<evidence type="ECO:0000313" key="7">
    <source>
        <dbReference type="EMBL" id="SHH75989.1"/>
    </source>
</evidence>
<accession>A0A1M5VL76</accession>
<dbReference type="GO" id="GO:0005975">
    <property type="term" value="P:carbohydrate metabolic process"/>
    <property type="evidence" value="ECO:0007669"/>
    <property type="project" value="InterPro"/>
</dbReference>
<dbReference type="Pfam" id="PF02782">
    <property type="entry name" value="FGGY_C"/>
    <property type="match status" value="1"/>
</dbReference>
<dbReference type="EMBL" id="FQWM01000008">
    <property type="protein sequence ID" value="SHH75989.1"/>
    <property type="molecule type" value="Genomic_DNA"/>
</dbReference>
<dbReference type="AlphaFoldDB" id="A0A1M5VL76"/>
<evidence type="ECO:0000256" key="3">
    <source>
        <dbReference type="ARBA" id="ARBA00022777"/>
    </source>
</evidence>
<dbReference type="InterPro" id="IPR000577">
    <property type="entry name" value="Carb_kinase_FGGY"/>
</dbReference>
<name>A0A1M5VL76_9RHOB</name>
<evidence type="ECO:0000259" key="5">
    <source>
        <dbReference type="Pfam" id="PF00370"/>
    </source>
</evidence>
<proteinExistence type="inferred from homology"/>
<dbReference type="PANTHER" id="PTHR43095">
    <property type="entry name" value="SUGAR KINASE"/>
    <property type="match status" value="1"/>
</dbReference>
<keyword evidence="3 4" id="KW-0418">Kinase</keyword>
<dbReference type="SUPFAM" id="SSF53067">
    <property type="entry name" value="Actin-like ATPase domain"/>
    <property type="match status" value="2"/>
</dbReference>
<dbReference type="CDD" id="cd07779">
    <property type="entry name" value="ASKHA_NBD_FGGY_YgcE-like"/>
    <property type="match status" value="1"/>
</dbReference>
<dbReference type="InterPro" id="IPR018485">
    <property type="entry name" value="FGGY_C"/>
</dbReference>
<evidence type="ECO:0000313" key="8">
    <source>
        <dbReference type="Proteomes" id="UP000184211"/>
    </source>
</evidence>
<keyword evidence="8" id="KW-1185">Reference proteome</keyword>
<organism evidence="7 8">
    <name type="scientific">Cognatishimia maritima</name>
    <dbReference type="NCBI Taxonomy" id="870908"/>
    <lineage>
        <taxon>Bacteria</taxon>
        <taxon>Pseudomonadati</taxon>
        <taxon>Pseudomonadota</taxon>
        <taxon>Alphaproteobacteria</taxon>
        <taxon>Rhodobacterales</taxon>
        <taxon>Paracoccaceae</taxon>
        <taxon>Cognatishimia</taxon>
    </lineage>
</organism>
<evidence type="ECO:0000259" key="6">
    <source>
        <dbReference type="Pfam" id="PF02782"/>
    </source>
</evidence>
<dbReference type="InterPro" id="IPR018483">
    <property type="entry name" value="Carb_kinase_FGGY_CS"/>
</dbReference>
<dbReference type="PIRSF" id="PIRSF000538">
    <property type="entry name" value="GlpK"/>
    <property type="match status" value="1"/>
</dbReference>
<sequence length="496" mass="53044">MADFIAAIDCGTTGAKAIIFDTTGTWHGTAYQEYPCDFPAPNRVEQDAEALFEACVDVLAKAVGKSGVEVSAIKALSFSTQRCTLIAVDENCSPLRPAISWQDNRSEKQCDVIRESIGDKAFYATTGLPIANVWTLPSIMWIRDEEPEIYAKTHKFLNPHGFLLKRMGADNYVEDLSNASLHGLVSVARGDWDDDFIATTNVEKAKLPDLVTSGTVVGTLASEIAERTGLTADTLLVAGGGDQQSAGIGAGVIKSGIGSVTLGTAGVVICSFDEPPFDPNGAIPAEIHAYPGKFICEGLQTTAGAALKWLRNVAKDASRGAEVEYEMFNEMAVQATPGSDGLLFLPYLAGAGAPQWNGYATGTFHGLTQGHGLGEMARAVMEGVAFQNALILSEFEKSGRSLSEIRLTGGGAKSKLWSQIQADIYGRPVHRLKEDEAGLLGAAILAAFGAGIFTSIDDGVGQMVRTQESYTPDPDRKTLYAERLTRFSDLYDMLYR</sequence>
<protein>
    <submittedName>
        <fullName evidence="7">Xylulokinase</fullName>
    </submittedName>
</protein>
<dbReference type="GO" id="GO:0016773">
    <property type="term" value="F:phosphotransferase activity, alcohol group as acceptor"/>
    <property type="evidence" value="ECO:0007669"/>
    <property type="project" value="InterPro"/>
</dbReference>
<evidence type="ECO:0000256" key="4">
    <source>
        <dbReference type="RuleBase" id="RU003733"/>
    </source>
</evidence>
<dbReference type="RefSeq" id="WP_165610536.1">
    <property type="nucleotide sequence ID" value="NZ_FQWM01000008.1"/>
</dbReference>
<dbReference type="STRING" id="870908.SAMN04488044_3214"/>
<dbReference type="InterPro" id="IPR018484">
    <property type="entry name" value="FGGY_N"/>
</dbReference>
<gene>
    <name evidence="7" type="ORF">SAMN04488044_3214</name>
</gene>
<evidence type="ECO:0000256" key="2">
    <source>
        <dbReference type="ARBA" id="ARBA00022679"/>
    </source>
</evidence>
<feature type="domain" description="Carbohydrate kinase FGGY N-terminal" evidence="5">
    <location>
        <begin position="5"/>
        <end position="249"/>
    </location>
</feature>